<evidence type="ECO:0000313" key="8">
    <source>
        <dbReference type="Proteomes" id="UP000005667"/>
    </source>
</evidence>
<dbReference type="HOGENOM" id="CLU_387670_0_0_5"/>
<dbReference type="InterPro" id="IPR013762">
    <property type="entry name" value="Integrase-like_cat_sf"/>
</dbReference>
<evidence type="ECO:0000256" key="5">
    <source>
        <dbReference type="SAM" id="MobiDB-lite"/>
    </source>
</evidence>
<dbReference type="InterPro" id="IPR050090">
    <property type="entry name" value="Tyrosine_recombinase_XerCD"/>
</dbReference>
<evidence type="ECO:0000256" key="3">
    <source>
        <dbReference type="ARBA" id="ARBA00023125"/>
    </source>
</evidence>
<dbReference type="GO" id="GO:0003677">
    <property type="term" value="F:DNA binding"/>
    <property type="evidence" value="ECO:0007669"/>
    <property type="project" value="UniProtKB-KW"/>
</dbReference>
<gene>
    <name evidence="7" type="ordered locus">AZOLI_p10111</name>
</gene>
<dbReference type="GO" id="GO:0006310">
    <property type="term" value="P:DNA recombination"/>
    <property type="evidence" value="ECO:0007669"/>
    <property type="project" value="UniProtKB-KW"/>
</dbReference>
<keyword evidence="7" id="KW-0614">Plasmid</keyword>
<keyword evidence="4" id="KW-0233">DNA recombination</keyword>
<dbReference type="InterPro" id="IPR002104">
    <property type="entry name" value="Integrase_catalytic"/>
</dbReference>
<feature type="region of interest" description="Disordered" evidence="5">
    <location>
        <begin position="83"/>
        <end position="130"/>
    </location>
</feature>
<dbReference type="InterPro" id="IPR011010">
    <property type="entry name" value="DNA_brk_join_enz"/>
</dbReference>
<dbReference type="KEGG" id="ali:AZOLI_p10111"/>
<dbReference type="GO" id="GO:0015074">
    <property type="term" value="P:DNA integration"/>
    <property type="evidence" value="ECO:0007669"/>
    <property type="project" value="UniProtKB-KW"/>
</dbReference>
<feature type="compositionally biased region" description="Basic and acidic residues" evidence="5">
    <location>
        <begin position="86"/>
        <end position="95"/>
    </location>
</feature>
<evidence type="ECO:0000256" key="1">
    <source>
        <dbReference type="ARBA" id="ARBA00008857"/>
    </source>
</evidence>
<keyword evidence="8" id="KW-1185">Reference proteome</keyword>
<comment type="similarity">
    <text evidence="1">Belongs to the 'phage' integrase family.</text>
</comment>
<dbReference type="AlphaFoldDB" id="G7ZB45"/>
<accession>G7ZB45</accession>
<sequence>MALDLAMEDLRMLHAPLDPAVLTSILAKVRDDALATEQAERAQQPPDLGFVPRPTAARRIVAPKDLAQSLLHWLAQQGSMAGIDDADLKDPDKGRANGIAAGPTADAPAQDSNDQTATMVEEPADGGPVHRGLWLPPELDRAIRDFVAANPAPPAELTTARAASTIRATIAQGVQGAYLDAARRNDRQMAQAHVQRALDGFEAEGITVHPNSRGVLERQALSVLGAVHGQAATDERELPEIVLTSPEALLVPRQTVGEPAAAFIPAAAPTTPPAAPMIGRAAPTITEMLQKCIKLKRDKGWNDKSIADATTSIRMFVEYRGDVPIDQVTSADASDYKALLLDVPKLAGKGRFAKLTITDLVAEANALEQALNDEEVDPNSVHGIFRDEDDDSWHVARYSLATVNKHINFLNVVFTAGMKYLDRKEDASVFASEYYDKALVKEHRRKRLAYEVNELESLFRSPAWAGCVDDRLRATASDSPPPRDARFWGPLIAAHQGMRLEEILQLQTEDVDEEDGIAVFRIRKGAGRKLKTAASARTVPVHSSLIRIGLLKYAQARRAEGSPLLFPELKRGGGFSTYGHAYSLWWTEYRRAIGIYKPGLDFHSFRTTVNTHLLRRRCNETMIKALLGHSIAGDITTDDYNAGLSLADLQQALDLWQFDISYLDV</sequence>
<dbReference type="PROSITE" id="PS51898">
    <property type="entry name" value="TYR_RECOMBINASE"/>
    <property type="match status" value="1"/>
</dbReference>
<dbReference type="CDD" id="cd01184">
    <property type="entry name" value="INT_C_like_1"/>
    <property type="match status" value="1"/>
</dbReference>
<dbReference type="SUPFAM" id="SSF56349">
    <property type="entry name" value="DNA breaking-rejoining enzymes"/>
    <property type="match status" value="1"/>
</dbReference>
<reference evidence="8" key="1">
    <citation type="journal article" date="2011" name="PLoS Genet.">
        <title>Azospirillum genomes reveal transition of bacteria from aquatic to terrestrial environments.</title>
        <authorList>
            <person name="Wisniewski-Dye F."/>
            <person name="Borziak K."/>
            <person name="Khalsa-Moyers G."/>
            <person name="Alexandre G."/>
            <person name="Sukharnikov L.O."/>
            <person name="Wuichet K."/>
            <person name="Hurst G.B."/>
            <person name="McDonald W.H."/>
            <person name="Robertson J.S."/>
            <person name="Barbe V."/>
            <person name="Calteau A."/>
            <person name="Rouy Z."/>
            <person name="Mangenot S."/>
            <person name="Prigent-Combaret C."/>
            <person name="Normand P."/>
            <person name="Boyer M."/>
            <person name="Siguier P."/>
            <person name="Dessaux Y."/>
            <person name="Elmerich C."/>
            <person name="Condemine G."/>
            <person name="Krishnen G."/>
            <person name="Kennedy I."/>
            <person name="Paterson A.H."/>
            <person name="Gonzalez V."/>
            <person name="Mavingui P."/>
            <person name="Zhulin I.B."/>
        </authorList>
    </citation>
    <scope>NUCLEOTIDE SEQUENCE [LARGE SCALE GENOMIC DNA]</scope>
    <source>
        <strain evidence="8">4B</strain>
    </source>
</reference>
<protein>
    <recommendedName>
        <fullName evidence="6">Tyr recombinase domain-containing protein</fullName>
    </recommendedName>
</protein>
<proteinExistence type="inferred from homology"/>
<dbReference type="Proteomes" id="UP000005667">
    <property type="component" value="Plasmid AZO_p1"/>
</dbReference>
<dbReference type="EMBL" id="FQ311869">
    <property type="protein sequence ID" value="CBS88427.1"/>
    <property type="molecule type" value="Genomic_DNA"/>
</dbReference>
<evidence type="ECO:0000256" key="2">
    <source>
        <dbReference type="ARBA" id="ARBA00022908"/>
    </source>
</evidence>
<keyword evidence="3" id="KW-0238">DNA-binding</keyword>
<dbReference type="PANTHER" id="PTHR30349:SF41">
    <property type="entry name" value="INTEGRASE_RECOMBINASE PROTEIN MJ0367-RELATED"/>
    <property type="match status" value="1"/>
</dbReference>
<feature type="domain" description="Tyr recombinase" evidence="6">
    <location>
        <begin position="443"/>
        <end position="654"/>
    </location>
</feature>
<dbReference type="Gene3D" id="1.10.443.10">
    <property type="entry name" value="Intergrase catalytic core"/>
    <property type="match status" value="1"/>
</dbReference>
<keyword evidence="2" id="KW-0229">DNA integration</keyword>
<evidence type="ECO:0000256" key="4">
    <source>
        <dbReference type="ARBA" id="ARBA00023172"/>
    </source>
</evidence>
<evidence type="ECO:0000313" key="7">
    <source>
        <dbReference type="EMBL" id="CBS88427.1"/>
    </source>
</evidence>
<dbReference type="Pfam" id="PF00589">
    <property type="entry name" value="Phage_integrase"/>
    <property type="match status" value="1"/>
</dbReference>
<organism evidence="7 8">
    <name type="scientific">Azospirillum lipoferum (strain 4B)</name>
    <dbReference type="NCBI Taxonomy" id="862719"/>
    <lineage>
        <taxon>Bacteria</taxon>
        <taxon>Pseudomonadati</taxon>
        <taxon>Pseudomonadota</taxon>
        <taxon>Alphaproteobacteria</taxon>
        <taxon>Rhodospirillales</taxon>
        <taxon>Azospirillaceae</taxon>
        <taxon>Azospirillum</taxon>
    </lineage>
</organism>
<evidence type="ECO:0000259" key="6">
    <source>
        <dbReference type="PROSITE" id="PS51898"/>
    </source>
</evidence>
<geneLocation type="plasmid" evidence="7 8">
    <name>AZO_p1</name>
</geneLocation>
<dbReference type="PANTHER" id="PTHR30349">
    <property type="entry name" value="PHAGE INTEGRASE-RELATED"/>
    <property type="match status" value="1"/>
</dbReference>
<name>G7ZB45_AZOL4</name>